<dbReference type="SUPFAM" id="SSF55729">
    <property type="entry name" value="Acyl-CoA N-acyltransferases (Nat)"/>
    <property type="match status" value="1"/>
</dbReference>
<dbReference type="PANTHER" id="PTHR43792:SF8">
    <property type="entry name" value="[RIBOSOMAL PROTEIN US5]-ALANINE N-ACETYLTRANSFERASE"/>
    <property type="match status" value="1"/>
</dbReference>
<proteinExistence type="inferred from homology"/>
<dbReference type="InterPro" id="IPR016181">
    <property type="entry name" value="Acyl_CoA_acyltransferase"/>
</dbReference>
<sequence length="170" mass="18470">MPELHRLAAGHADALLRFERENRAYFTRFISDRGDAYFAEFAARHADLLAAQAAGSDHLHLLIDDDGQTVLGRFNLVDVADGSAELGYRVAEHASGRGVATDTVRQVCDLARDSYGLRRLFASAALDNHGSLTVLRRNGFTPIGEVDLPGRPGLRHIRDLQPAASPAVTP</sequence>
<feature type="domain" description="N-acetyltransferase" evidence="4">
    <location>
        <begin position="2"/>
        <end position="161"/>
    </location>
</feature>
<dbReference type="EMBL" id="FZPH01000014">
    <property type="protein sequence ID" value="SNT62209.1"/>
    <property type="molecule type" value="Genomic_DNA"/>
</dbReference>
<reference evidence="5 6" key="1">
    <citation type="submission" date="2017-06" db="EMBL/GenBank/DDBJ databases">
        <authorList>
            <person name="Kim H.J."/>
            <person name="Triplett B.A."/>
        </authorList>
    </citation>
    <scope>NUCLEOTIDE SEQUENCE [LARGE SCALE GENOMIC DNA]</scope>
    <source>
        <strain evidence="5 6">CGMCC 4.5593</strain>
    </source>
</reference>
<dbReference type="InterPro" id="IPR051531">
    <property type="entry name" value="N-acetyltransferase"/>
</dbReference>
<keyword evidence="1 5" id="KW-0808">Transferase</keyword>
<protein>
    <submittedName>
        <fullName evidence="5">Ribosomal-protein-alanine N-acetyltransferase</fullName>
    </submittedName>
</protein>
<evidence type="ECO:0000313" key="5">
    <source>
        <dbReference type="EMBL" id="SNT62209.1"/>
    </source>
</evidence>
<evidence type="ECO:0000259" key="4">
    <source>
        <dbReference type="PROSITE" id="PS51186"/>
    </source>
</evidence>
<evidence type="ECO:0000256" key="1">
    <source>
        <dbReference type="ARBA" id="ARBA00022679"/>
    </source>
</evidence>
<accession>A0A239P767</accession>
<dbReference type="PANTHER" id="PTHR43792">
    <property type="entry name" value="GNAT FAMILY, PUTATIVE (AFU_ORTHOLOGUE AFUA_3G00765)-RELATED-RELATED"/>
    <property type="match status" value="1"/>
</dbReference>
<gene>
    <name evidence="5" type="ORF">SAMN05421812_11412</name>
</gene>
<evidence type="ECO:0000256" key="3">
    <source>
        <dbReference type="ARBA" id="ARBA00038502"/>
    </source>
</evidence>
<dbReference type="Pfam" id="PF13302">
    <property type="entry name" value="Acetyltransf_3"/>
    <property type="match status" value="1"/>
</dbReference>
<dbReference type="AlphaFoldDB" id="A0A239P767"/>
<dbReference type="Proteomes" id="UP000198362">
    <property type="component" value="Unassembled WGS sequence"/>
</dbReference>
<organism evidence="5 6">
    <name type="scientific">Asanoa hainanensis</name>
    <dbReference type="NCBI Taxonomy" id="560556"/>
    <lineage>
        <taxon>Bacteria</taxon>
        <taxon>Bacillati</taxon>
        <taxon>Actinomycetota</taxon>
        <taxon>Actinomycetes</taxon>
        <taxon>Micromonosporales</taxon>
        <taxon>Micromonosporaceae</taxon>
        <taxon>Asanoa</taxon>
    </lineage>
</organism>
<dbReference type="GO" id="GO:0008999">
    <property type="term" value="F:protein-N-terminal-alanine acetyltransferase activity"/>
    <property type="evidence" value="ECO:0007669"/>
    <property type="project" value="TreeGrafter"/>
</dbReference>
<dbReference type="GO" id="GO:0005737">
    <property type="term" value="C:cytoplasm"/>
    <property type="evidence" value="ECO:0007669"/>
    <property type="project" value="TreeGrafter"/>
</dbReference>
<dbReference type="OrthoDB" id="5125488at2"/>
<keyword evidence="6" id="KW-1185">Reference proteome</keyword>
<comment type="similarity">
    <text evidence="3">Belongs to the acetyltransferase family. RimJ subfamily.</text>
</comment>
<keyword evidence="2" id="KW-0012">Acyltransferase</keyword>
<dbReference type="Gene3D" id="3.40.630.30">
    <property type="match status" value="1"/>
</dbReference>
<dbReference type="InterPro" id="IPR000182">
    <property type="entry name" value="GNAT_dom"/>
</dbReference>
<evidence type="ECO:0000313" key="6">
    <source>
        <dbReference type="Proteomes" id="UP000198362"/>
    </source>
</evidence>
<name>A0A239P767_9ACTN</name>
<dbReference type="RefSeq" id="WP_089253732.1">
    <property type="nucleotide sequence ID" value="NZ_FZPH01000014.1"/>
</dbReference>
<dbReference type="PROSITE" id="PS51186">
    <property type="entry name" value="GNAT"/>
    <property type="match status" value="1"/>
</dbReference>
<evidence type="ECO:0000256" key="2">
    <source>
        <dbReference type="ARBA" id="ARBA00023315"/>
    </source>
</evidence>